<feature type="region of interest" description="Disordered" evidence="1">
    <location>
        <begin position="1"/>
        <end position="25"/>
    </location>
</feature>
<evidence type="ECO:0000313" key="2">
    <source>
        <dbReference type="EMBL" id="CAG6397434.1"/>
    </source>
</evidence>
<reference evidence="2" key="1">
    <citation type="submission" date="2021-05" db="EMBL/GenBank/DDBJ databases">
        <authorList>
            <person name="Arsene-Ploetze F."/>
        </authorList>
    </citation>
    <scope>NUCLEOTIDE SEQUENCE</scope>
    <source>
        <strain evidence="2">DSM 42138</strain>
    </source>
</reference>
<feature type="region of interest" description="Disordered" evidence="1">
    <location>
        <begin position="40"/>
        <end position="64"/>
    </location>
</feature>
<proteinExistence type="predicted"/>
<feature type="region of interest" description="Disordered" evidence="1">
    <location>
        <begin position="134"/>
        <end position="162"/>
    </location>
</feature>
<dbReference type="Proteomes" id="UP001152519">
    <property type="component" value="Unassembled WGS sequence"/>
</dbReference>
<comment type="caution">
    <text evidence="2">The sequence shown here is derived from an EMBL/GenBank/DDBJ whole genome shotgun (WGS) entry which is preliminary data.</text>
</comment>
<dbReference type="AlphaFoldDB" id="A0A9W4GW71"/>
<evidence type="ECO:0000256" key="1">
    <source>
        <dbReference type="SAM" id="MobiDB-lite"/>
    </source>
</evidence>
<gene>
    <name evidence="2" type="ORF">SCOCK_540035</name>
</gene>
<keyword evidence="3" id="KW-1185">Reference proteome</keyword>
<protein>
    <submittedName>
        <fullName evidence="2">Uncharacterized protein</fullName>
    </submittedName>
</protein>
<organism evidence="2 3">
    <name type="scientific">Actinacidiphila cocklensis</name>
    <dbReference type="NCBI Taxonomy" id="887465"/>
    <lineage>
        <taxon>Bacteria</taxon>
        <taxon>Bacillati</taxon>
        <taxon>Actinomycetota</taxon>
        <taxon>Actinomycetes</taxon>
        <taxon>Kitasatosporales</taxon>
        <taxon>Streptomycetaceae</taxon>
        <taxon>Actinacidiphila</taxon>
    </lineage>
</organism>
<dbReference type="EMBL" id="CAJSLV010000086">
    <property type="protein sequence ID" value="CAG6397434.1"/>
    <property type="molecule type" value="Genomic_DNA"/>
</dbReference>
<dbReference type="InterPro" id="IPR053847">
    <property type="entry name" value="DUF6928"/>
</dbReference>
<name>A0A9W4GW71_9ACTN</name>
<evidence type="ECO:0000313" key="3">
    <source>
        <dbReference type="Proteomes" id="UP001152519"/>
    </source>
</evidence>
<feature type="compositionally biased region" description="Basic and acidic residues" evidence="1">
    <location>
        <begin position="134"/>
        <end position="143"/>
    </location>
</feature>
<sequence>MHRLITRCPRQRAASGANPPVARWPTSPCVRRDALRLRVSGGESEKRSQMSAHSQPIVLDGQRKRPLPFERPYWAGERPADIIRWPDRDEEPYALPFHPRELGEDALRGLCGFILEGRPEPDDVDADTIRLHGFQVRDPHGPDPVEQQPGRARGPAAYSRLL</sequence>
<dbReference type="Pfam" id="PF21997">
    <property type="entry name" value="DUF6928"/>
    <property type="match status" value="1"/>
</dbReference>
<accession>A0A9W4GW71</accession>